<evidence type="ECO:0000313" key="2">
    <source>
        <dbReference type="Proteomes" id="UP000193498"/>
    </source>
</evidence>
<dbReference type="EMBL" id="MCFE01000042">
    <property type="protein sequence ID" value="ORY03778.1"/>
    <property type="molecule type" value="Genomic_DNA"/>
</dbReference>
<evidence type="ECO:0000313" key="1">
    <source>
        <dbReference type="EMBL" id="ORY03778.1"/>
    </source>
</evidence>
<accession>A0A1Y1Z0H0</accession>
<name>A0A1Y1Z0H0_9FUNG</name>
<keyword evidence="2" id="KW-1185">Reference proteome</keyword>
<gene>
    <name evidence="1" type="ORF">K493DRAFT_64997</name>
</gene>
<proteinExistence type="predicted"/>
<reference evidence="1 2" key="1">
    <citation type="submission" date="2016-07" db="EMBL/GenBank/DDBJ databases">
        <title>Pervasive Adenine N6-methylation of Active Genes in Fungi.</title>
        <authorList>
            <consortium name="DOE Joint Genome Institute"/>
            <person name="Mondo S.J."/>
            <person name="Dannebaum R.O."/>
            <person name="Kuo R.C."/>
            <person name="Labutti K."/>
            <person name="Haridas S."/>
            <person name="Kuo A."/>
            <person name="Salamov A."/>
            <person name="Ahrendt S.R."/>
            <person name="Lipzen A."/>
            <person name="Sullivan W."/>
            <person name="Andreopoulos W.B."/>
            <person name="Clum A."/>
            <person name="Lindquist E."/>
            <person name="Daum C."/>
            <person name="Ramamoorthy G.K."/>
            <person name="Gryganskyi A."/>
            <person name="Culley D."/>
            <person name="Magnuson J.K."/>
            <person name="James T.Y."/>
            <person name="O'Malley M.A."/>
            <person name="Stajich J.E."/>
            <person name="Spatafora J.W."/>
            <person name="Visel A."/>
            <person name="Grigoriev I.V."/>
        </authorList>
    </citation>
    <scope>NUCLEOTIDE SEQUENCE [LARGE SCALE GENOMIC DNA]</scope>
    <source>
        <strain evidence="1 2">CBS 931.73</strain>
    </source>
</reference>
<comment type="caution">
    <text evidence="1">The sequence shown here is derived from an EMBL/GenBank/DDBJ whole genome shotgun (WGS) entry which is preliminary data.</text>
</comment>
<dbReference type="AlphaFoldDB" id="A0A1Y1Z0H0"/>
<dbReference type="Proteomes" id="UP000193498">
    <property type="component" value="Unassembled WGS sequence"/>
</dbReference>
<dbReference type="InParanoid" id="A0A1Y1Z0H0"/>
<organism evidence="1 2">
    <name type="scientific">Basidiobolus meristosporus CBS 931.73</name>
    <dbReference type="NCBI Taxonomy" id="1314790"/>
    <lineage>
        <taxon>Eukaryota</taxon>
        <taxon>Fungi</taxon>
        <taxon>Fungi incertae sedis</taxon>
        <taxon>Zoopagomycota</taxon>
        <taxon>Entomophthoromycotina</taxon>
        <taxon>Basidiobolomycetes</taxon>
        <taxon>Basidiobolales</taxon>
        <taxon>Basidiobolaceae</taxon>
        <taxon>Basidiobolus</taxon>
    </lineage>
</organism>
<sequence length="202" mass="22752">MPFLQVATVVGTMGVFRQYCSRGCNISSQDFFKLCKQWRLPFDIQNAVDTTMAELCLMEGNSTTAISLYKSLSARLKSAREVQKDVKLRVQSKHPTLTQKSFDVSLLSSRWSKLFAFRVTYTLAIASALAGQRRAAMVSLLGIICTLPCEELQPDSFTVEKESKFRFKEISTETFVARCILDIIYIVQVGANHQLTKRGMRG</sequence>
<dbReference type="OrthoDB" id="18145at2759"/>
<protein>
    <submittedName>
        <fullName evidence="1">Uncharacterized protein</fullName>
    </submittedName>
</protein>